<feature type="transmembrane region" description="Helical" evidence="1">
    <location>
        <begin position="222"/>
        <end position="247"/>
    </location>
</feature>
<protein>
    <submittedName>
        <fullName evidence="2">Outer spore wall protein RRT8</fullName>
    </submittedName>
</protein>
<feature type="transmembrane region" description="Helical" evidence="1">
    <location>
        <begin position="86"/>
        <end position="107"/>
    </location>
</feature>
<dbReference type="OrthoDB" id="10012223at2759"/>
<evidence type="ECO:0000313" key="3">
    <source>
        <dbReference type="Proteomes" id="UP000285405"/>
    </source>
</evidence>
<organism evidence="2 3">
    <name type="scientific">Golovinomyces cichoracearum</name>
    <dbReference type="NCBI Taxonomy" id="62708"/>
    <lineage>
        <taxon>Eukaryota</taxon>
        <taxon>Fungi</taxon>
        <taxon>Dikarya</taxon>
        <taxon>Ascomycota</taxon>
        <taxon>Pezizomycotina</taxon>
        <taxon>Leotiomycetes</taxon>
        <taxon>Erysiphales</taxon>
        <taxon>Erysiphaceae</taxon>
        <taxon>Golovinomyces</taxon>
    </lineage>
</organism>
<dbReference type="PANTHER" id="PTHR34292:SF2">
    <property type="entry name" value="OUTER SPORE WALL PROTEIN LDS1"/>
    <property type="match status" value="1"/>
</dbReference>
<evidence type="ECO:0000256" key="1">
    <source>
        <dbReference type="SAM" id="Phobius"/>
    </source>
</evidence>
<keyword evidence="1" id="KW-1133">Transmembrane helix</keyword>
<evidence type="ECO:0000313" key="2">
    <source>
        <dbReference type="EMBL" id="RKF77777.1"/>
    </source>
</evidence>
<dbReference type="GO" id="GO:0005628">
    <property type="term" value="C:prospore membrane"/>
    <property type="evidence" value="ECO:0007669"/>
    <property type="project" value="TreeGrafter"/>
</dbReference>
<dbReference type="PANTHER" id="PTHR34292">
    <property type="entry name" value="OUTER SPORE WALL PROTEIN LDS1"/>
    <property type="match status" value="1"/>
</dbReference>
<dbReference type="InterPro" id="IPR052786">
    <property type="entry name" value="Spore_wall_assembly"/>
</dbReference>
<feature type="transmembrane region" description="Helical" evidence="1">
    <location>
        <begin position="167"/>
        <end position="190"/>
    </location>
</feature>
<dbReference type="Proteomes" id="UP000285405">
    <property type="component" value="Unassembled WGS sequence"/>
</dbReference>
<reference evidence="2 3" key="1">
    <citation type="journal article" date="2018" name="BMC Genomics">
        <title>Comparative genome analyses reveal sequence features reflecting distinct modes of host-adaptation between dicot and monocot powdery mildew.</title>
        <authorList>
            <person name="Wu Y."/>
            <person name="Ma X."/>
            <person name="Pan Z."/>
            <person name="Kale S.D."/>
            <person name="Song Y."/>
            <person name="King H."/>
            <person name="Zhang Q."/>
            <person name="Presley C."/>
            <person name="Deng X."/>
            <person name="Wei C.I."/>
            <person name="Xiao S."/>
        </authorList>
    </citation>
    <scope>NUCLEOTIDE SEQUENCE [LARGE SCALE GENOMIC DNA]</scope>
    <source>
        <strain evidence="2">UCSC1</strain>
    </source>
</reference>
<dbReference type="EMBL" id="MCBR01006110">
    <property type="protein sequence ID" value="RKF77777.1"/>
    <property type="molecule type" value="Genomic_DNA"/>
</dbReference>
<keyword evidence="1" id="KW-0812">Transmembrane</keyword>
<comment type="caution">
    <text evidence="2">The sequence shown here is derived from an EMBL/GenBank/DDBJ whole genome shotgun (WGS) entry which is preliminary data.</text>
</comment>
<name>A0A420ITC2_9PEZI</name>
<dbReference type="AlphaFoldDB" id="A0A420ITC2"/>
<dbReference type="GO" id="GO:0005619">
    <property type="term" value="C:ascospore wall"/>
    <property type="evidence" value="ECO:0007669"/>
    <property type="project" value="TreeGrafter"/>
</dbReference>
<dbReference type="GO" id="GO:0005811">
    <property type="term" value="C:lipid droplet"/>
    <property type="evidence" value="ECO:0007669"/>
    <property type="project" value="TreeGrafter"/>
</dbReference>
<accession>A0A420ITC2</accession>
<keyword evidence="1" id="KW-0472">Membrane</keyword>
<proteinExistence type="predicted"/>
<gene>
    <name evidence="2" type="ORF">GcC1_061011</name>
</gene>
<feature type="transmembrane region" description="Helical" evidence="1">
    <location>
        <begin position="53"/>
        <end position="74"/>
    </location>
</feature>
<sequence length="280" mass="31661">MVTPKVGDVTKDLKNFQTLVRSTVKSEAYMYPVKGILYFLANRSLWKPLFSQLIPVICLSISVIAFMFFFTFVPQLAVLTLVNGPLAIFTTVFLTLSESSVIINFLAKSFLLHEALLDTFDGVLLLKKQSGLLKGVRELKVGHFNDPIAKLGKLAYSPFQRFSLEAFINYLLYLPLNLIPVVGVIVFIIAQGRSRGRVVHNRYFNLKQWDRIKQNHWLNERIFPYTIFGTLATLLEMIPCAGMFFSFTNTVGAALWAADIESQNSRTSEQSQGENIMQST</sequence>